<dbReference type="RefSeq" id="WP_013010896.1">
    <property type="nucleotide sequence ID" value="NC_013943.1"/>
</dbReference>
<dbReference type="PaxDb" id="522772-Dacet_1616"/>
<dbReference type="HOGENOM" id="CLU_052345_4_2_0"/>
<dbReference type="SMART" id="SM00342">
    <property type="entry name" value="HTH_ARAC"/>
    <property type="match status" value="1"/>
</dbReference>
<evidence type="ECO:0000313" key="5">
    <source>
        <dbReference type="EMBL" id="ADD68382.1"/>
    </source>
</evidence>
<dbReference type="GO" id="GO:0003700">
    <property type="term" value="F:DNA-binding transcription factor activity"/>
    <property type="evidence" value="ECO:0007669"/>
    <property type="project" value="InterPro"/>
</dbReference>
<dbReference type="PANTHER" id="PTHR47893">
    <property type="entry name" value="REGULATORY PROTEIN PCHR"/>
    <property type="match status" value="1"/>
</dbReference>
<dbReference type="PROSITE" id="PS01124">
    <property type="entry name" value="HTH_ARAC_FAMILY_2"/>
    <property type="match status" value="1"/>
</dbReference>
<keyword evidence="6" id="KW-1185">Reference proteome</keyword>
<reference evidence="5 6" key="1">
    <citation type="journal article" date="2010" name="Stand. Genomic Sci.">
        <title>Complete genome sequence of Denitrovibrio acetiphilus type strain (N2460).</title>
        <authorList>
            <person name="Kiss H."/>
            <person name="Lang E."/>
            <person name="Lapidus A."/>
            <person name="Copeland A."/>
            <person name="Nolan M."/>
            <person name="Glavina Del Rio T."/>
            <person name="Chen F."/>
            <person name="Lucas S."/>
            <person name="Tice H."/>
            <person name="Cheng J.F."/>
            <person name="Han C."/>
            <person name="Goodwin L."/>
            <person name="Pitluck S."/>
            <person name="Liolios K."/>
            <person name="Pati A."/>
            <person name="Ivanova N."/>
            <person name="Mavromatis K."/>
            <person name="Chen A."/>
            <person name="Palaniappan K."/>
            <person name="Land M."/>
            <person name="Hauser L."/>
            <person name="Chang Y.J."/>
            <person name="Jeffries C.D."/>
            <person name="Detter J.C."/>
            <person name="Brettin T."/>
            <person name="Spring S."/>
            <person name="Rohde M."/>
            <person name="Goker M."/>
            <person name="Woyke T."/>
            <person name="Bristow J."/>
            <person name="Eisen J.A."/>
            <person name="Markowitz V."/>
            <person name="Hugenholtz P."/>
            <person name="Kyrpides N.C."/>
            <person name="Klenk H.P."/>
        </authorList>
    </citation>
    <scope>NUCLEOTIDE SEQUENCE [LARGE SCALE GENOMIC DNA]</scope>
    <source>
        <strain evidence="6">DSM 12809 / NBRC 114555 / N2460</strain>
    </source>
</reference>
<evidence type="ECO:0000256" key="2">
    <source>
        <dbReference type="ARBA" id="ARBA00023125"/>
    </source>
</evidence>
<dbReference type="InterPro" id="IPR018060">
    <property type="entry name" value="HTH_AraC"/>
</dbReference>
<dbReference type="PROSITE" id="PS00041">
    <property type="entry name" value="HTH_ARAC_FAMILY_1"/>
    <property type="match status" value="1"/>
</dbReference>
<name>D4H8N3_DENA2</name>
<dbReference type="eggNOG" id="COG2207">
    <property type="taxonomic scope" value="Bacteria"/>
</dbReference>
<protein>
    <submittedName>
        <fullName evidence="5">Transcriptional regulator, AraC family</fullName>
    </submittedName>
</protein>
<keyword evidence="2" id="KW-0238">DNA-binding</keyword>
<dbReference type="STRING" id="522772.Dacet_1616"/>
<dbReference type="KEGG" id="dap:Dacet_1616"/>
<feature type="domain" description="HTH araC/xylS-type" evidence="4">
    <location>
        <begin position="236"/>
        <end position="334"/>
    </location>
</feature>
<dbReference type="InterPro" id="IPR018062">
    <property type="entry name" value="HTH_AraC-typ_CS"/>
</dbReference>
<dbReference type="Proteomes" id="UP000002012">
    <property type="component" value="Chromosome"/>
</dbReference>
<sequence length="346" mass="39566">MSKPKAPIRMSMDKDFATYKIKNSDGSYTETTIGCPKQEMDVMSRYTESIEIQTGLVLNIIDIPADVELSTEFEYLESPLYIGCSLQCDYEMDFFKDGELLRKEYTKGAKFFISKTSNISGHVIKKSTTNVQGLSLSFDNRLAKLLFGSSLLYLKDKYRPYFEQNSDFLLDITEVSPLLKAVAKSIIFCQYSEPRRSLFIKAKAYEILNYAFSEHLMANISSNKSVLQPNEIKKMMDIRQYISSHIETPPSLHELSRFSGINDFKLKAGFKEMFGTTIYGYIQSEKMSKAKQMLETGNYSVSEVAWDIGYTNVSHFITAFKKNYKVTPGQLLSHIKSNITQFKTIQ</sequence>
<dbReference type="Pfam" id="PF12833">
    <property type="entry name" value="HTH_18"/>
    <property type="match status" value="1"/>
</dbReference>
<evidence type="ECO:0000256" key="1">
    <source>
        <dbReference type="ARBA" id="ARBA00023015"/>
    </source>
</evidence>
<dbReference type="PANTHER" id="PTHR47893:SF1">
    <property type="entry name" value="REGULATORY PROTEIN PCHR"/>
    <property type="match status" value="1"/>
</dbReference>
<dbReference type="InterPro" id="IPR009057">
    <property type="entry name" value="Homeodomain-like_sf"/>
</dbReference>
<evidence type="ECO:0000256" key="3">
    <source>
        <dbReference type="ARBA" id="ARBA00023163"/>
    </source>
</evidence>
<dbReference type="GO" id="GO:0043565">
    <property type="term" value="F:sequence-specific DNA binding"/>
    <property type="evidence" value="ECO:0007669"/>
    <property type="project" value="InterPro"/>
</dbReference>
<proteinExistence type="predicted"/>
<accession>D4H8N3</accession>
<dbReference type="OrthoDB" id="7544370at2"/>
<dbReference type="InParanoid" id="D4H8N3"/>
<keyword evidence="3" id="KW-0804">Transcription</keyword>
<gene>
    <name evidence="5" type="ordered locus">Dacet_1616</name>
</gene>
<evidence type="ECO:0000313" key="6">
    <source>
        <dbReference type="Proteomes" id="UP000002012"/>
    </source>
</evidence>
<organism evidence="5 6">
    <name type="scientific">Denitrovibrio acetiphilus (strain DSM 12809 / NBRC 114555 / N2460)</name>
    <dbReference type="NCBI Taxonomy" id="522772"/>
    <lineage>
        <taxon>Bacteria</taxon>
        <taxon>Pseudomonadati</taxon>
        <taxon>Deferribacterota</taxon>
        <taxon>Deferribacteres</taxon>
        <taxon>Deferribacterales</taxon>
        <taxon>Geovibrionaceae</taxon>
        <taxon>Denitrovibrio</taxon>
    </lineage>
</organism>
<evidence type="ECO:0000259" key="4">
    <source>
        <dbReference type="PROSITE" id="PS01124"/>
    </source>
</evidence>
<dbReference type="InterPro" id="IPR053142">
    <property type="entry name" value="PchR_regulatory_protein"/>
</dbReference>
<dbReference type="SUPFAM" id="SSF46689">
    <property type="entry name" value="Homeodomain-like"/>
    <property type="match status" value="2"/>
</dbReference>
<dbReference type="AlphaFoldDB" id="D4H8N3"/>
<dbReference type="EMBL" id="CP001968">
    <property type="protein sequence ID" value="ADD68382.1"/>
    <property type="molecule type" value="Genomic_DNA"/>
</dbReference>
<dbReference type="Gene3D" id="1.10.10.60">
    <property type="entry name" value="Homeodomain-like"/>
    <property type="match status" value="2"/>
</dbReference>
<keyword evidence="1" id="KW-0805">Transcription regulation</keyword>